<evidence type="ECO:0000259" key="21">
    <source>
        <dbReference type="PROSITE" id="PS51787"/>
    </source>
</evidence>
<dbReference type="GO" id="GO:0034605">
    <property type="term" value="P:cellular response to heat"/>
    <property type="evidence" value="ECO:0007669"/>
    <property type="project" value="UniProtKB-UniRule"/>
</dbReference>
<dbReference type="SUPFAM" id="SSF52540">
    <property type="entry name" value="P-loop containing nucleoside triphosphate hydrolases"/>
    <property type="match status" value="1"/>
</dbReference>
<dbReference type="InterPro" id="IPR027065">
    <property type="entry name" value="Lon_Prtase"/>
</dbReference>
<dbReference type="NCBIfam" id="TIGR00763">
    <property type="entry name" value="lon"/>
    <property type="match status" value="1"/>
</dbReference>
<sequence>MLKTNLPVLVIRDVVVFPHSEVRMEFDTLPQKQLLSLSEAYYKNQILVVVPKDELEVDPDVSELPKIGVIAEVKMHMDMPNGKTRVALMGLDRGEVLSYTKEDDLIECVLKVSSKKEISALEEEAYIRSLKNALTQYIDDVSYMSNSLISSLNEIHDLSELTDLISMAMPLDRDRKYAYLIEMDATARAMMLLEDMDKDMQISELERKIESRLSHELDKNQKEFILKEKIKLIKDELGEGYDKDQEIDDLREKINKLGCSDKIRENLLREVSKYEQTPSASPELSMIKSYLDWFLAIPWTKETKDVSDISEVKKSLDASHYALESVKTRILEYLAVKQNTNNLRSPILCLVGPPGVGKTSLAMAIAKSLGRTFTKISVGGVNDEAEIVGHRRTYVGALPGLIIQGMKKAGTVNPVFLIDEIDKMSKSNHGDPASSLLEVLDPEQNNKFMDHYLDEEYDLSKVMFITTANYLDQIPTELQDRLEVVELSSYTEFEKVAIAKTHLILKELKEHGLSEEEVTFTDAALLKIVRNYTKEAGVRDLERVIASILRKIVMDRLLNKKTEARVVEEDDIETYLGKVKYLYNDSDMNTGRIGVVNGLAYTSFGGDLLPIEATSFKGKGELILTGKLGEVMKESAMISLSYIKAHAEEFHIDPEVFETSSIHIHVPEGAVPKDGPSAGVTLTTALLSLFTKTKVSPSVAMTGEMTLQGKVLPIGGLKEKSIGAHRGGVRKIFIPRLNEKDLEEIPDEIRKDTKFVLVDQYQDIYKELFKGKRRRVKDEGTIQLLYN</sequence>
<comment type="similarity">
    <text evidence="14 15 18 19">Belongs to the peptidase S16 family.</text>
</comment>
<evidence type="ECO:0000313" key="23">
    <source>
        <dbReference type="Proteomes" id="UP000886725"/>
    </source>
</evidence>
<evidence type="ECO:0000256" key="5">
    <source>
        <dbReference type="ARBA" id="ARBA00022801"/>
    </source>
</evidence>
<evidence type="ECO:0000256" key="14">
    <source>
        <dbReference type="HAMAP-Rule" id="MF_01973"/>
    </source>
</evidence>
<dbReference type="InterPro" id="IPR014721">
    <property type="entry name" value="Ribsml_uS5_D2-typ_fold_subgr"/>
</dbReference>
<protein>
    <recommendedName>
        <fullName evidence="12 14">Lon protease</fullName>
        <ecNumber evidence="11 14">3.4.21.53</ecNumber>
    </recommendedName>
    <alternativeName>
        <fullName evidence="13 14">ATP-dependent protease La</fullName>
    </alternativeName>
</protein>
<dbReference type="PANTHER" id="PTHR10046">
    <property type="entry name" value="ATP DEPENDENT LON PROTEASE FAMILY MEMBER"/>
    <property type="match status" value="1"/>
</dbReference>
<dbReference type="AlphaFoldDB" id="A0A9D1CKP0"/>
<evidence type="ECO:0000256" key="17">
    <source>
        <dbReference type="PIRSR" id="PIRSR001174-2"/>
    </source>
</evidence>
<reference evidence="22" key="1">
    <citation type="submission" date="2020-10" db="EMBL/GenBank/DDBJ databases">
        <authorList>
            <person name="Gilroy R."/>
        </authorList>
    </citation>
    <scope>NUCLEOTIDE SEQUENCE</scope>
    <source>
        <strain evidence="22">CHK165-10780</strain>
    </source>
</reference>
<dbReference type="GO" id="GO:0016887">
    <property type="term" value="F:ATP hydrolysis activity"/>
    <property type="evidence" value="ECO:0007669"/>
    <property type="project" value="UniProtKB-UniRule"/>
</dbReference>
<dbReference type="InterPro" id="IPR027543">
    <property type="entry name" value="Lon_bac"/>
</dbReference>
<accession>A0A9D1CKP0</accession>
<keyword evidence="4 14" id="KW-0547">Nucleotide-binding</keyword>
<dbReference type="GO" id="GO:0004176">
    <property type="term" value="F:ATP-dependent peptidase activity"/>
    <property type="evidence" value="ECO:0007669"/>
    <property type="project" value="UniProtKB-UniRule"/>
</dbReference>
<dbReference type="Pfam" id="PF02190">
    <property type="entry name" value="LON_substr_bdg"/>
    <property type="match status" value="1"/>
</dbReference>
<dbReference type="SUPFAM" id="SSF88697">
    <property type="entry name" value="PUA domain-like"/>
    <property type="match status" value="1"/>
</dbReference>
<comment type="subunit">
    <text evidence="14 15">Homohexamer. Organized in a ring with a central cavity.</text>
</comment>
<evidence type="ECO:0000256" key="1">
    <source>
        <dbReference type="ARBA" id="ARBA00004496"/>
    </source>
</evidence>
<dbReference type="InterPro" id="IPR003593">
    <property type="entry name" value="AAA+_ATPase"/>
</dbReference>
<dbReference type="Gene3D" id="3.40.50.300">
    <property type="entry name" value="P-loop containing nucleotide triphosphate hydrolases"/>
    <property type="match status" value="1"/>
</dbReference>
<evidence type="ECO:0000256" key="9">
    <source>
        <dbReference type="ARBA" id="ARBA00050665"/>
    </source>
</evidence>
<keyword evidence="6 14" id="KW-0720">Serine protease</keyword>
<evidence type="ECO:0000256" key="15">
    <source>
        <dbReference type="PIRNR" id="PIRNR001174"/>
    </source>
</evidence>
<proteinExistence type="evidence at transcript level"/>
<dbReference type="Pfam" id="PF05362">
    <property type="entry name" value="Lon_C"/>
    <property type="match status" value="1"/>
</dbReference>
<dbReference type="Gene3D" id="1.20.58.1480">
    <property type="match status" value="1"/>
</dbReference>
<keyword evidence="3 14" id="KW-0645">Protease</keyword>
<comment type="function">
    <text evidence="10 14">ATP-dependent serine protease that mediates the selective degradation of mutant and abnormal proteins as well as certain short-lived regulatory proteins. Required for cellular homeostasis and for survival from DNA damage and developmental changes induced by stress. Degrades polypeptides processively to yield small peptide fragments that are 5 to 10 amino acids long. Binds to DNA in a double-stranded, site-specific manner.</text>
</comment>
<dbReference type="EC" id="3.4.21.53" evidence="11 14"/>
<dbReference type="InterPro" id="IPR004815">
    <property type="entry name" value="Lon_bac/euk-typ"/>
</dbReference>
<comment type="caution">
    <text evidence="22">The sequence shown here is derived from an EMBL/GenBank/DDBJ whole genome shotgun (WGS) entry which is preliminary data.</text>
</comment>
<dbReference type="SMART" id="SM00382">
    <property type="entry name" value="AAA"/>
    <property type="match status" value="1"/>
</dbReference>
<comment type="induction">
    <text evidence="14">By heat shock.</text>
</comment>
<dbReference type="InterPro" id="IPR008269">
    <property type="entry name" value="Lon_proteolytic"/>
</dbReference>
<dbReference type="GO" id="GO:0043565">
    <property type="term" value="F:sequence-specific DNA binding"/>
    <property type="evidence" value="ECO:0007669"/>
    <property type="project" value="UniProtKB-UniRule"/>
</dbReference>
<dbReference type="InterPro" id="IPR003959">
    <property type="entry name" value="ATPase_AAA_core"/>
</dbReference>
<evidence type="ECO:0000259" key="20">
    <source>
        <dbReference type="PROSITE" id="PS51786"/>
    </source>
</evidence>
<feature type="active site" evidence="14 16">
    <location>
        <position position="677"/>
    </location>
</feature>
<keyword evidence="7 14" id="KW-0067">ATP-binding</keyword>
<dbReference type="Proteomes" id="UP000886725">
    <property type="component" value="Unassembled WGS sequence"/>
</dbReference>
<feature type="active site" evidence="14 16">
    <location>
        <position position="720"/>
    </location>
</feature>
<dbReference type="InterPro" id="IPR027417">
    <property type="entry name" value="P-loop_NTPase"/>
</dbReference>
<evidence type="ECO:0000256" key="13">
    <source>
        <dbReference type="ARBA" id="ARBA00082722"/>
    </source>
</evidence>
<dbReference type="InterPro" id="IPR015947">
    <property type="entry name" value="PUA-like_sf"/>
</dbReference>
<dbReference type="Pfam" id="PF00004">
    <property type="entry name" value="AAA"/>
    <property type="match status" value="1"/>
</dbReference>
<gene>
    <name evidence="14 22" type="primary">lon</name>
    <name evidence="22" type="ORF">IAC85_04525</name>
</gene>
<evidence type="ECO:0000256" key="8">
    <source>
        <dbReference type="ARBA" id="ARBA00023016"/>
    </source>
</evidence>
<keyword evidence="2 14" id="KW-0963">Cytoplasm</keyword>
<dbReference type="FunFam" id="3.40.50.300:FF:000021">
    <property type="entry name" value="Lon protease homolog"/>
    <property type="match status" value="1"/>
</dbReference>
<organism evidence="22 23">
    <name type="scientific">Candidatus Faecenecus gallistercoris</name>
    <dbReference type="NCBI Taxonomy" id="2840793"/>
    <lineage>
        <taxon>Bacteria</taxon>
        <taxon>Bacillati</taxon>
        <taxon>Bacillota</taxon>
        <taxon>Bacillota incertae sedis</taxon>
        <taxon>Candidatus Faecenecus</taxon>
    </lineage>
</organism>
<evidence type="ECO:0000256" key="12">
    <source>
        <dbReference type="ARBA" id="ARBA00071934"/>
    </source>
</evidence>
<dbReference type="Pfam" id="PF22667">
    <property type="entry name" value="Lon_lid"/>
    <property type="match status" value="1"/>
</dbReference>
<evidence type="ECO:0000256" key="10">
    <source>
        <dbReference type="ARBA" id="ARBA00053875"/>
    </source>
</evidence>
<dbReference type="Gene3D" id="1.20.5.5270">
    <property type="match status" value="1"/>
</dbReference>
<feature type="binding site" evidence="14 17">
    <location>
        <begin position="352"/>
        <end position="359"/>
    </location>
    <ligand>
        <name>ATP</name>
        <dbReference type="ChEBI" id="CHEBI:30616"/>
    </ligand>
</feature>
<dbReference type="HAMAP" id="MF_01973">
    <property type="entry name" value="lon_bact"/>
    <property type="match status" value="1"/>
</dbReference>
<evidence type="ECO:0000256" key="7">
    <source>
        <dbReference type="ARBA" id="ARBA00022840"/>
    </source>
</evidence>
<reference evidence="22" key="2">
    <citation type="journal article" date="2021" name="PeerJ">
        <title>Extensive microbial diversity within the chicken gut microbiome revealed by metagenomics and culture.</title>
        <authorList>
            <person name="Gilroy R."/>
            <person name="Ravi A."/>
            <person name="Getino M."/>
            <person name="Pursley I."/>
            <person name="Horton D.L."/>
            <person name="Alikhan N.F."/>
            <person name="Baker D."/>
            <person name="Gharbi K."/>
            <person name="Hall N."/>
            <person name="Watson M."/>
            <person name="Adriaenssens E.M."/>
            <person name="Foster-Nyarko E."/>
            <person name="Jarju S."/>
            <person name="Secka A."/>
            <person name="Antonio M."/>
            <person name="Oren A."/>
            <person name="Chaudhuri R.R."/>
            <person name="La Ragione R."/>
            <person name="Hildebrand F."/>
            <person name="Pallen M.J."/>
        </authorList>
    </citation>
    <scope>NUCLEOTIDE SEQUENCE</scope>
    <source>
        <strain evidence="22">CHK165-10780</strain>
    </source>
</reference>
<dbReference type="PIRSF" id="PIRSF001174">
    <property type="entry name" value="Lon_proteas"/>
    <property type="match status" value="1"/>
</dbReference>
<dbReference type="Gene3D" id="1.10.8.60">
    <property type="match status" value="1"/>
</dbReference>
<evidence type="ECO:0000256" key="19">
    <source>
        <dbReference type="RuleBase" id="RU000591"/>
    </source>
</evidence>
<evidence type="ECO:0000256" key="11">
    <source>
        <dbReference type="ARBA" id="ARBA00066743"/>
    </source>
</evidence>
<dbReference type="InterPro" id="IPR003111">
    <property type="entry name" value="Lon_prtase_N"/>
</dbReference>
<keyword evidence="5 14" id="KW-0378">Hydrolase</keyword>
<dbReference type="GO" id="GO:0005737">
    <property type="term" value="C:cytoplasm"/>
    <property type="evidence" value="ECO:0007669"/>
    <property type="project" value="UniProtKB-SubCell"/>
</dbReference>
<feature type="domain" description="Lon N-terminal" evidence="21">
    <location>
        <begin position="6"/>
        <end position="200"/>
    </location>
</feature>
<dbReference type="InterPro" id="IPR054594">
    <property type="entry name" value="Lon_lid"/>
</dbReference>
<dbReference type="PRINTS" id="PR00830">
    <property type="entry name" value="ENDOLAPTASE"/>
</dbReference>
<comment type="catalytic activity">
    <reaction evidence="9 14 15 18">
        <text>Hydrolysis of proteins in presence of ATP.</text>
        <dbReference type="EC" id="3.4.21.53"/>
    </reaction>
</comment>
<dbReference type="InterPro" id="IPR046336">
    <property type="entry name" value="Lon_prtase_N_sf"/>
</dbReference>
<evidence type="ECO:0000313" key="22">
    <source>
        <dbReference type="EMBL" id="HIQ64987.1"/>
    </source>
</evidence>
<comment type="subcellular location">
    <subcellularLocation>
        <location evidence="1 14 15">Cytoplasm</location>
    </subcellularLocation>
</comment>
<dbReference type="Gene3D" id="2.30.130.40">
    <property type="entry name" value="LON domain-like"/>
    <property type="match status" value="1"/>
</dbReference>
<dbReference type="GO" id="GO:0004252">
    <property type="term" value="F:serine-type endopeptidase activity"/>
    <property type="evidence" value="ECO:0007669"/>
    <property type="project" value="UniProtKB-UniRule"/>
</dbReference>
<dbReference type="Gene3D" id="3.30.230.10">
    <property type="match status" value="1"/>
</dbReference>
<dbReference type="PROSITE" id="PS01046">
    <property type="entry name" value="LON_SER"/>
    <property type="match status" value="1"/>
</dbReference>
<evidence type="ECO:0000256" key="16">
    <source>
        <dbReference type="PIRSR" id="PIRSR001174-1"/>
    </source>
</evidence>
<dbReference type="GO" id="GO:0006515">
    <property type="term" value="P:protein quality control for misfolded or incompletely synthesized proteins"/>
    <property type="evidence" value="ECO:0007669"/>
    <property type="project" value="UniProtKB-UniRule"/>
</dbReference>
<evidence type="ECO:0000256" key="3">
    <source>
        <dbReference type="ARBA" id="ARBA00022670"/>
    </source>
</evidence>
<dbReference type="PROSITE" id="PS51787">
    <property type="entry name" value="LON_N"/>
    <property type="match status" value="1"/>
</dbReference>
<dbReference type="InterPro" id="IPR020568">
    <property type="entry name" value="Ribosomal_Su5_D2-typ_SF"/>
</dbReference>
<dbReference type="InterPro" id="IPR008268">
    <property type="entry name" value="Peptidase_S16_AS"/>
</dbReference>
<dbReference type="PROSITE" id="PS51786">
    <property type="entry name" value="LON_PROTEOLYTIC"/>
    <property type="match status" value="1"/>
</dbReference>
<evidence type="ECO:0000256" key="4">
    <source>
        <dbReference type="ARBA" id="ARBA00022741"/>
    </source>
</evidence>
<evidence type="ECO:0000256" key="18">
    <source>
        <dbReference type="PROSITE-ProRule" id="PRU01122"/>
    </source>
</evidence>
<dbReference type="CDD" id="cd19500">
    <property type="entry name" value="RecA-like_Lon"/>
    <property type="match status" value="1"/>
</dbReference>
<keyword evidence="8 14" id="KW-0346">Stress response</keyword>
<evidence type="ECO:0000256" key="2">
    <source>
        <dbReference type="ARBA" id="ARBA00022490"/>
    </source>
</evidence>
<feature type="domain" description="Lon proteolytic" evidence="20">
    <location>
        <begin position="590"/>
        <end position="771"/>
    </location>
</feature>
<dbReference type="EMBL" id="DVFU01000089">
    <property type="protein sequence ID" value="HIQ64987.1"/>
    <property type="molecule type" value="Genomic_DNA"/>
</dbReference>
<evidence type="ECO:0000256" key="6">
    <source>
        <dbReference type="ARBA" id="ARBA00022825"/>
    </source>
</evidence>
<dbReference type="GO" id="GO:0005524">
    <property type="term" value="F:ATP binding"/>
    <property type="evidence" value="ECO:0007669"/>
    <property type="project" value="UniProtKB-UniRule"/>
</dbReference>
<dbReference type="SUPFAM" id="SSF54211">
    <property type="entry name" value="Ribosomal protein S5 domain 2-like"/>
    <property type="match status" value="1"/>
</dbReference>
<name>A0A9D1CKP0_9FIRM</name>
<dbReference type="SMART" id="SM00464">
    <property type="entry name" value="LON"/>
    <property type="match status" value="1"/>
</dbReference>